<organism evidence="12 13">
    <name type="scientific">bacterium (Candidatus Gribaldobacteria) CG07_land_8_20_14_0_80_33_18</name>
    <dbReference type="NCBI Taxonomy" id="2014272"/>
    <lineage>
        <taxon>Bacteria</taxon>
        <taxon>Candidatus Gribaldobacteria</taxon>
    </lineage>
</organism>
<accession>A0A2M6Z287</accession>
<keyword evidence="5 9" id="KW-0067">ATP-binding</keyword>
<keyword evidence="7" id="KW-1015">Disulfide bond</keyword>
<comment type="similarity">
    <text evidence="9">Belongs to the MnmA/TRMU family.</text>
</comment>
<feature type="binding site" evidence="9">
    <location>
        <position position="130"/>
    </location>
    <ligand>
        <name>ATP</name>
        <dbReference type="ChEBI" id="CHEBI:30616"/>
    </ligand>
</feature>
<evidence type="ECO:0000259" key="10">
    <source>
        <dbReference type="Pfam" id="PF20258"/>
    </source>
</evidence>
<evidence type="ECO:0000256" key="1">
    <source>
        <dbReference type="ARBA" id="ARBA00022555"/>
    </source>
</evidence>
<gene>
    <name evidence="9" type="primary">mnmA</name>
    <name evidence="12" type="ORF">COS93_02375</name>
</gene>
<protein>
    <recommendedName>
        <fullName evidence="9">tRNA-specific 2-thiouridylase MnmA</fullName>
        <ecNumber evidence="9">2.8.1.13</ecNumber>
    </recommendedName>
</protein>
<dbReference type="GO" id="GO:0002143">
    <property type="term" value="P:tRNA wobble position uridine thiolation"/>
    <property type="evidence" value="ECO:0007669"/>
    <property type="project" value="TreeGrafter"/>
</dbReference>
<dbReference type="NCBIfam" id="NF001138">
    <property type="entry name" value="PRK00143.1"/>
    <property type="match status" value="1"/>
</dbReference>
<evidence type="ECO:0000256" key="8">
    <source>
        <dbReference type="ARBA" id="ARBA00051542"/>
    </source>
</evidence>
<evidence type="ECO:0000259" key="11">
    <source>
        <dbReference type="Pfam" id="PF20259"/>
    </source>
</evidence>
<evidence type="ECO:0000256" key="3">
    <source>
        <dbReference type="ARBA" id="ARBA00022694"/>
    </source>
</evidence>
<feature type="binding site" evidence="9">
    <location>
        <begin position="7"/>
        <end position="14"/>
    </location>
    <ligand>
        <name>ATP</name>
        <dbReference type="ChEBI" id="CHEBI:30616"/>
    </ligand>
</feature>
<feature type="domain" description="tRNA-specific 2-thiouridylase MnmA-like C-terminal" evidence="10">
    <location>
        <begin position="306"/>
        <end position="389"/>
    </location>
</feature>
<comment type="catalytic activity">
    <reaction evidence="8 9">
        <text>S-sulfanyl-L-cysteinyl-[protein] + uridine(34) in tRNA + AH2 + ATP = 2-thiouridine(34) in tRNA + L-cysteinyl-[protein] + A + AMP + diphosphate + H(+)</text>
        <dbReference type="Rhea" id="RHEA:47032"/>
        <dbReference type="Rhea" id="RHEA-COMP:10131"/>
        <dbReference type="Rhea" id="RHEA-COMP:11726"/>
        <dbReference type="Rhea" id="RHEA-COMP:11727"/>
        <dbReference type="Rhea" id="RHEA-COMP:11728"/>
        <dbReference type="ChEBI" id="CHEBI:13193"/>
        <dbReference type="ChEBI" id="CHEBI:15378"/>
        <dbReference type="ChEBI" id="CHEBI:17499"/>
        <dbReference type="ChEBI" id="CHEBI:29950"/>
        <dbReference type="ChEBI" id="CHEBI:30616"/>
        <dbReference type="ChEBI" id="CHEBI:33019"/>
        <dbReference type="ChEBI" id="CHEBI:61963"/>
        <dbReference type="ChEBI" id="CHEBI:65315"/>
        <dbReference type="ChEBI" id="CHEBI:87170"/>
        <dbReference type="ChEBI" id="CHEBI:456215"/>
        <dbReference type="EC" id="2.8.1.13"/>
    </reaction>
</comment>
<dbReference type="FunFam" id="3.40.50.620:FF:000115">
    <property type="entry name" value="tRNA-specific 2-thiouridylase MnmA"/>
    <property type="match status" value="1"/>
</dbReference>
<keyword evidence="1 9" id="KW-0820">tRNA-binding</keyword>
<comment type="caution">
    <text evidence="9">Lacks conserved residue(s) required for the propagation of feature annotation.</text>
</comment>
<keyword evidence="9" id="KW-0963">Cytoplasm</keyword>
<feature type="domain" description="tRNA-specific 2-thiouridylase MnmA-like central" evidence="11">
    <location>
        <begin position="221"/>
        <end position="297"/>
    </location>
</feature>
<dbReference type="GO" id="GO:0103016">
    <property type="term" value="F:tRNA-uridine 2-sulfurtransferase activity"/>
    <property type="evidence" value="ECO:0007669"/>
    <property type="project" value="UniProtKB-EC"/>
</dbReference>
<keyword evidence="3 9" id="KW-0819">tRNA processing</keyword>
<evidence type="ECO:0000256" key="6">
    <source>
        <dbReference type="ARBA" id="ARBA00022884"/>
    </source>
</evidence>
<dbReference type="EC" id="2.8.1.13" evidence="9"/>
<dbReference type="AlphaFoldDB" id="A0A2M6Z287"/>
<dbReference type="Gene3D" id="3.40.50.620">
    <property type="entry name" value="HUPs"/>
    <property type="match status" value="1"/>
</dbReference>
<dbReference type="InterPro" id="IPR023382">
    <property type="entry name" value="MnmA-like_central_sf"/>
</dbReference>
<evidence type="ECO:0000256" key="7">
    <source>
        <dbReference type="ARBA" id="ARBA00023157"/>
    </source>
</evidence>
<dbReference type="Gene3D" id="2.40.30.10">
    <property type="entry name" value="Translation factors"/>
    <property type="match status" value="1"/>
</dbReference>
<evidence type="ECO:0000313" key="12">
    <source>
        <dbReference type="EMBL" id="PIU46493.1"/>
    </source>
</evidence>
<keyword evidence="4 9" id="KW-0547">Nucleotide-binding</keyword>
<feature type="site" description="Interaction with tRNA" evidence="9">
    <location>
        <position position="367"/>
    </location>
</feature>
<keyword evidence="6 9" id="KW-0694">RNA-binding</keyword>
<evidence type="ECO:0000256" key="9">
    <source>
        <dbReference type="HAMAP-Rule" id="MF_00144"/>
    </source>
</evidence>
<dbReference type="Pfam" id="PF20259">
    <property type="entry name" value="tRNA_Me_trans_M"/>
    <property type="match status" value="1"/>
</dbReference>
<keyword evidence="2 9" id="KW-0808">Transferase</keyword>
<proteinExistence type="inferred from homology"/>
<evidence type="ECO:0000256" key="4">
    <source>
        <dbReference type="ARBA" id="ARBA00022741"/>
    </source>
</evidence>
<dbReference type="Proteomes" id="UP000228777">
    <property type="component" value="Unassembled WGS sequence"/>
</dbReference>
<dbReference type="PANTHER" id="PTHR11933:SF5">
    <property type="entry name" value="MITOCHONDRIAL TRNA-SPECIFIC 2-THIOURIDYLASE 1"/>
    <property type="match status" value="1"/>
</dbReference>
<feature type="region of interest" description="Interaction with tRNA" evidence="9">
    <location>
        <begin position="332"/>
        <end position="333"/>
    </location>
</feature>
<feature type="site" description="Interaction with tRNA" evidence="9">
    <location>
        <position position="131"/>
    </location>
</feature>
<feature type="active site" description="Nucleophile" evidence="9">
    <location>
        <position position="106"/>
    </location>
</feature>
<dbReference type="Pfam" id="PF20258">
    <property type="entry name" value="tRNA_Me_trans_C"/>
    <property type="match status" value="1"/>
</dbReference>
<dbReference type="GO" id="GO:0000049">
    <property type="term" value="F:tRNA binding"/>
    <property type="evidence" value="ECO:0007669"/>
    <property type="project" value="UniProtKB-KW"/>
</dbReference>
<name>A0A2M6Z287_9BACT</name>
<comment type="caution">
    <text evidence="12">The sequence shown here is derived from an EMBL/GenBank/DDBJ whole genome shotgun (WGS) entry which is preliminary data.</text>
</comment>
<dbReference type="Gene3D" id="2.30.30.280">
    <property type="entry name" value="Adenine nucleotide alpha hydrolases-like domains"/>
    <property type="match status" value="1"/>
</dbReference>
<dbReference type="InterPro" id="IPR014729">
    <property type="entry name" value="Rossmann-like_a/b/a_fold"/>
</dbReference>
<dbReference type="SUPFAM" id="SSF52402">
    <property type="entry name" value="Adenine nucleotide alpha hydrolases-like"/>
    <property type="match status" value="1"/>
</dbReference>
<dbReference type="PANTHER" id="PTHR11933">
    <property type="entry name" value="TRNA 5-METHYLAMINOMETHYL-2-THIOURIDYLATE -METHYLTRANSFERASE"/>
    <property type="match status" value="1"/>
</dbReference>
<reference evidence="13" key="1">
    <citation type="submission" date="2017-09" db="EMBL/GenBank/DDBJ databases">
        <title>Depth-based differentiation of microbial function through sediment-hosted aquifers and enrichment of novel symbionts in the deep terrestrial subsurface.</title>
        <authorList>
            <person name="Probst A.J."/>
            <person name="Ladd B."/>
            <person name="Jarett J.K."/>
            <person name="Geller-Mcgrath D.E."/>
            <person name="Sieber C.M.K."/>
            <person name="Emerson J.B."/>
            <person name="Anantharaman K."/>
            <person name="Thomas B.C."/>
            <person name="Malmstrom R."/>
            <person name="Stieglmeier M."/>
            <person name="Klingl A."/>
            <person name="Woyke T."/>
            <person name="Ryan C.M."/>
            <person name="Banfield J.F."/>
        </authorList>
    </citation>
    <scope>NUCLEOTIDE SEQUENCE [LARGE SCALE GENOMIC DNA]</scope>
</reference>
<dbReference type="EMBL" id="PEWP01000048">
    <property type="protein sequence ID" value="PIU46493.1"/>
    <property type="molecule type" value="Genomic_DNA"/>
</dbReference>
<dbReference type="InterPro" id="IPR004506">
    <property type="entry name" value="MnmA-like"/>
</dbReference>
<dbReference type="CDD" id="cd01998">
    <property type="entry name" value="MnmA_TRMU-like"/>
    <property type="match status" value="1"/>
</dbReference>
<dbReference type="InterPro" id="IPR046884">
    <property type="entry name" value="MnmA-like_central"/>
</dbReference>
<dbReference type="Pfam" id="PF03054">
    <property type="entry name" value="tRNA_Me_trans"/>
    <property type="match status" value="1"/>
</dbReference>
<dbReference type="GO" id="GO:0005737">
    <property type="term" value="C:cytoplasm"/>
    <property type="evidence" value="ECO:0007669"/>
    <property type="project" value="UniProtKB-SubCell"/>
</dbReference>
<dbReference type="GO" id="GO:0005524">
    <property type="term" value="F:ATP binding"/>
    <property type="evidence" value="ECO:0007669"/>
    <property type="project" value="UniProtKB-KW"/>
</dbReference>
<comment type="function">
    <text evidence="9">Catalyzes the 2-thiolation of uridine at the wobble position (U34) of tRNA, leading to the formation of s(2)U34.</text>
</comment>
<feature type="region of interest" description="Interaction with tRNA" evidence="9">
    <location>
        <begin position="164"/>
        <end position="166"/>
    </location>
</feature>
<dbReference type="NCBIfam" id="TIGR00420">
    <property type="entry name" value="trmU"/>
    <property type="match status" value="1"/>
</dbReference>
<dbReference type="HAMAP" id="MF_00144">
    <property type="entry name" value="tRNA_thiouridyl_MnmA"/>
    <property type="match status" value="1"/>
</dbReference>
<evidence type="ECO:0000256" key="2">
    <source>
        <dbReference type="ARBA" id="ARBA00022679"/>
    </source>
</evidence>
<feature type="active site" description="Cysteine persulfide intermediate" evidence="9">
    <location>
        <position position="214"/>
    </location>
</feature>
<comment type="subcellular location">
    <subcellularLocation>
        <location evidence="9">Cytoplasm</location>
    </subcellularLocation>
</comment>
<sequence length="390" mass="44716">MAKVVVAMSGGVDSSVAAALLKRADFDVIGVFMKFWSAPHHFSQKSGGGWNRCCSLEAETRARKVAKILKIPFYVFNFEKEFKKRIVDYFLESYKKGITPNPCVLCNKEIKFGLLLEKALALDADFIATGHYALKREIKYPCLRRREKSKIKNYKLLKAKDKNKDQSYFLWMLNQKQLEKILFPIGDYTRKEVENLAKKFKLPVLKAKKSVEICFIKNSINDFLKRYLKQKPGPVVEPQRRTSSLRGRQVHDGVKKIIGQHQGLWFYTIGQRKGIRLPSGPYYVLDKDLKRNLLIVTKNEKDLLKKELICKNVNWVSGKVPEFPLKIKAKIRYQSELAPAIMTYKLKNLSTYKLTFTKPQRAITPGQSVVFYLPAQAGKGQEVLGGGIIN</sequence>
<evidence type="ECO:0000256" key="5">
    <source>
        <dbReference type="ARBA" id="ARBA00022840"/>
    </source>
</evidence>
<feature type="binding site" evidence="9">
    <location>
        <position position="33"/>
    </location>
    <ligand>
        <name>ATP</name>
        <dbReference type="ChEBI" id="CHEBI:30616"/>
    </ligand>
</feature>
<evidence type="ECO:0000313" key="13">
    <source>
        <dbReference type="Proteomes" id="UP000228777"/>
    </source>
</evidence>
<dbReference type="InterPro" id="IPR046885">
    <property type="entry name" value="MnmA-like_C"/>
</dbReference>